<dbReference type="EMBL" id="AY228468">
    <property type="protein sequence ID" value="ABP35349.1"/>
    <property type="molecule type" value="Genomic_DNA"/>
</dbReference>
<protein>
    <submittedName>
        <fullName evidence="1">ORF50e</fullName>
    </submittedName>
</protein>
<proteinExistence type="predicted"/>
<organism evidence="1">
    <name type="scientific">Pinus koraiensis</name>
    <name type="common">Korean pine</name>
    <dbReference type="NCBI Taxonomy" id="88728"/>
    <lineage>
        <taxon>Eukaryota</taxon>
        <taxon>Viridiplantae</taxon>
        <taxon>Streptophyta</taxon>
        <taxon>Embryophyta</taxon>
        <taxon>Tracheophyta</taxon>
        <taxon>Spermatophyta</taxon>
        <taxon>Pinopsida</taxon>
        <taxon>Pinidae</taxon>
        <taxon>Conifers I</taxon>
        <taxon>Pinales</taxon>
        <taxon>Pinaceae</taxon>
        <taxon>Pinus</taxon>
        <taxon>Pinus subgen. Strobus</taxon>
    </lineage>
</organism>
<reference evidence="1" key="1">
    <citation type="submission" date="2007-04" db="EMBL/GenBank/DDBJ databases">
        <authorList>
            <person name="Noh E.W."/>
            <person name="Lee J.S."/>
            <person name="Choi Y.I."/>
            <person name="Han M.S."/>
            <person name="Yi Y.S."/>
            <person name="Han S.U."/>
        </authorList>
    </citation>
    <scope>NUCLEOTIDE SEQUENCE</scope>
</reference>
<keyword evidence="1" id="KW-0934">Plastid</keyword>
<dbReference type="AlphaFoldDB" id="A4QM22"/>
<sequence length="50" mass="6209">MSTNWFQMSTNWFQMSTKRSLGFIHSLFHEPFENIVPLKILWKYHLFLYL</sequence>
<geneLocation type="chloroplast" evidence="1"/>
<name>A4QM22_PINKO</name>
<dbReference type="RefSeq" id="YP_001152103.1">
    <property type="nucleotide sequence ID" value="NC_004677.2"/>
</dbReference>
<dbReference type="GeneID" id="5048390"/>
<evidence type="ECO:0000313" key="1">
    <source>
        <dbReference type="EMBL" id="ABP35349.1"/>
    </source>
</evidence>
<keyword evidence="1" id="KW-0150">Chloroplast</keyword>
<accession>A4QM22</accession>